<dbReference type="PANTHER" id="PTHR43394">
    <property type="entry name" value="ATP-DEPENDENT PERMEASE MDL1, MITOCHONDRIAL"/>
    <property type="match status" value="1"/>
</dbReference>
<feature type="transmembrane region" description="Helical" evidence="7">
    <location>
        <begin position="68"/>
        <end position="88"/>
    </location>
</feature>
<dbReference type="Gene3D" id="3.40.50.300">
    <property type="entry name" value="P-loop containing nucleotide triphosphate hydrolases"/>
    <property type="match status" value="1"/>
</dbReference>
<dbReference type="GO" id="GO:0015421">
    <property type="term" value="F:ABC-type oligopeptide transporter activity"/>
    <property type="evidence" value="ECO:0007669"/>
    <property type="project" value="TreeGrafter"/>
</dbReference>
<evidence type="ECO:0000256" key="3">
    <source>
        <dbReference type="ARBA" id="ARBA00022741"/>
    </source>
</evidence>
<keyword evidence="6 7" id="KW-0472">Membrane</keyword>
<evidence type="ECO:0000256" key="7">
    <source>
        <dbReference type="SAM" id="Phobius"/>
    </source>
</evidence>
<dbReference type="CDD" id="cd03228">
    <property type="entry name" value="ABCC_MRP_Like"/>
    <property type="match status" value="1"/>
</dbReference>
<accession>A0A9X3HKH3</accession>
<keyword evidence="3" id="KW-0547">Nucleotide-binding</keyword>
<evidence type="ECO:0000313" key="10">
    <source>
        <dbReference type="Proteomes" id="UP001141458"/>
    </source>
</evidence>
<dbReference type="EMBL" id="JANDZV010000004">
    <property type="protein sequence ID" value="MCZ7407950.1"/>
    <property type="molecule type" value="Genomic_DNA"/>
</dbReference>
<keyword evidence="2 7" id="KW-0812">Transmembrane</keyword>
<dbReference type="Gene3D" id="1.20.1560.10">
    <property type="entry name" value="ABC transporter type 1, transmembrane domain"/>
    <property type="match status" value="1"/>
</dbReference>
<organism evidence="9 10">
    <name type="scientific">Parvimonas micra</name>
    <dbReference type="NCBI Taxonomy" id="33033"/>
    <lineage>
        <taxon>Bacteria</taxon>
        <taxon>Bacillati</taxon>
        <taxon>Bacillota</taxon>
        <taxon>Tissierellia</taxon>
        <taxon>Tissierellales</taxon>
        <taxon>Peptoniphilaceae</taxon>
        <taxon>Parvimonas</taxon>
    </lineage>
</organism>
<feature type="transmembrane region" description="Helical" evidence="7">
    <location>
        <begin position="176"/>
        <end position="193"/>
    </location>
</feature>
<dbReference type="GO" id="GO:0005524">
    <property type="term" value="F:ATP binding"/>
    <property type="evidence" value="ECO:0007669"/>
    <property type="project" value="UniProtKB-KW"/>
</dbReference>
<dbReference type="PANTHER" id="PTHR43394:SF1">
    <property type="entry name" value="ATP-BINDING CASSETTE SUB-FAMILY B MEMBER 10, MITOCHONDRIAL"/>
    <property type="match status" value="1"/>
</dbReference>
<evidence type="ECO:0000256" key="5">
    <source>
        <dbReference type="ARBA" id="ARBA00022989"/>
    </source>
</evidence>
<keyword evidence="5 7" id="KW-1133">Transmembrane helix</keyword>
<comment type="caution">
    <text evidence="9">The sequence shown here is derived from an EMBL/GenBank/DDBJ whole genome shotgun (WGS) entry which is preliminary data.</text>
</comment>
<dbReference type="InterPro" id="IPR027417">
    <property type="entry name" value="P-loop_NTPase"/>
</dbReference>
<evidence type="ECO:0000313" key="9">
    <source>
        <dbReference type="EMBL" id="MCZ7407950.1"/>
    </source>
</evidence>
<protein>
    <submittedName>
        <fullName evidence="9">ATP-binding cassette domain-containing protein</fullName>
    </submittedName>
</protein>
<feature type="transmembrane region" description="Helical" evidence="7">
    <location>
        <begin position="152"/>
        <end position="170"/>
    </location>
</feature>
<dbReference type="InterPro" id="IPR003593">
    <property type="entry name" value="AAA+_ATPase"/>
</dbReference>
<name>A0A9X3HKH3_9FIRM</name>
<evidence type="ECO:0000256" key="1">
    <source>
        <dbReference type="ARBA" id="ARBA00004651"/>
    </source>
</evidence>
<dbReference type="AlphaFoldDB" id="A0A9X3HKH3"/>
<dbReference type="PROSITE" id="PS00211">
    <property type="entry name" value="ABC_TRANSPORTER_1"/>
    <property type="match status" value="1"/>
</dbReference>
<evidence type="ECO:0000256" key="4">
    <source>
        <dbReference type="ARBA" id="ARBA00022840"/>
    </source>
</evidence>
<reference evidence="9" key="1">
    <citation type="submission" date="2022-07" db="EMBL/GenBank/DDBJ databases">
        <title>Parvimonas micra travels from the subgingival sulcus of the human oral cavity to the colorectal adenocarcinoma.</title>
        <authorList>
            <person name="Conde-Perez K."/>
            <person name="Buetas E."/>
            <person name="Aja-Macaya P."/>
            <person name="Martin-De Arribas E."/>
            <person name="Iglesias-Corras I."/>
            <person name="Trigo-Tasende N."/>
            <person name="Nasser-Ali M."/>
            <person name="Estevez L.S."/>
            <person name="Rumbo-Feal S."/>
            <person name="Otero-Alen B."/>
            <person name="Noguera J.F."/>
            <person name="Concha A."/>
            <person name="Pardinas-Lopez S."/>
            <person name="Carda-Dieguez M."/>
            <person name="Gomez-Randulfe I."/>
            <person name="Martinez-Lago N."/>
            <person name="Ladra S."/>
            <person name="Aparicio L.A."/>
            <person name="Bou G."/>
            <person name="Mira A."/>
            <person name="Vallejo J.A."/>
            <person name="Poza M."/>
        </authorList>
    </citation>
    <scope>NUCLEOTIDE SEQUENCE</scope>
    <source>
        <strain evidence="9">PM79KC-AC-4</strain>
    </source>
</reference>
<dbReference type="Proteomes" id="UP001141458">
    <property type="component" value="Unassembled WGS sequence"/>
</dbReference>
<gene>
    <name evidence="9" type="ORF">NND69_06210</name>
</gene>
<feature type="transmembrane region" description="Helical" evidence="7">
    <location>
        <begin position="29"/>
        <end position="48"/>
    </location>
</feature>
<dbReference type="GO" id="GO:0005886">
    <property type="term" value="C:plasma membrane"/>
    <property type="evidence" value="ECO:0007669"/>
    <property type="project" value="UniProtKB-SubCell"/>
</dbReference>
<dbReference type="SUPFAM" id="SSF52540">
    <property type="entry name" value="P-loop containing nucleoside triphosphate hydrolases"/>
    <property type="match status" value="1"/>
</dbReference>
<feature type="domain" description="ABC transporter" evidence="8">
    <location>
        <begin position="347"/>
        <end position="564"/>
    </location>
</feature>
<evidence type="ECO:0000256" key="6">
    <source>
        <dbReference type="ARBA" id="ARBA00023136"/>
    </source>
</evidence>
<dbReference type="SMART" id="SM00382">
    <property type="entry name" value="AAA"/>
    <property type="match status" value="1"/>
</dbReference>
<dbReference type="Pfam" id="PF00005">
    <property type="entry name" value="ABC_tran"/>
    <property type="match status" value="1"/>
</dbReference>
<dbReference type="GO" id="GO:0016887">
    <property type="term" value="F:ATP hydrolysis activity"/>
    <property type="evidence" value="ECO:0007669"/>
    <property type="project" value="InterPro"/>
</dbReference>
<comment type="subcellular location">
    <subcellularLocation>
        <location evidence="1">Cell membrane</location>
        <topology evidence="1">Multi-pass membrane protein</topology>
    </subcellularLocation>
</comment>
<proteinExistence type="predicted"/>
<dbReference type="InterPro" id="IPR039421">
    <property type="entry name" value="Type_1_exporter"/>
</dbReference>
<evidence type="ECO:0000259" key="8">
    <source>
        <dbReference type="PROSITE" id="PS50893"/>
    </source>
</evidence>
<keyword evidence="4 9" id="KW-0067">ATP-binding</keyword>
<evidence type="ECO:0000256" key="2">
    <source>
        <dbReference type="ARBA" id="ARBA00022692"/>
    </source>
</evidence>
<dbReference type="InterPro" id="IPR017871">
    <property type="entry name" value="ABC_transporter-like_CS"/>
</dbReference>
<dbReference type="SUPFAM" id="SSF90123">
    <property type="entry name" value="ABC transporter transmembrane region"/>
    <property type="match status" value="1"/>
</dbReference>
<feature type="transmembrane region" description="Helical" evidence="7">
    <location>
        <begin position="259"/>
        <end position="279"/>
    </location>
</feature>
<feature type="transmembrane region" description="Helical" evidence="7">
    <location>
        <begin position="291"/>
        <end position="308"/>
    </location>
</feature>
<sequence length="570" mass="66864">MKFKNQFLTNIKMISRCINLFYSTYKKELFIMISVTIITALTYMFGMIYTREFFKRIVIFKNDNFNIFFKNVLFSFLPYVTYLFIISLKKICFDRYYIQYILIPNFEKILKTKIQKKCSEIEIIDYEKNNINEKIHEATVCSTNIFRLVETVISYFGLILNIVLISNFIIFINIKYLFFLILILFPLILENYFKGRYITKYRLDLNLYERREKEIESCILEDSTYAEFKIYNTLDFVLKKLNKAFNEHNKKFSILNKKIYLIDLISKILVYLGKISIYLLATFDYINTNDIGNLIIVIVGVNIISKFIEEIFSLQGYIMMFSKLSVPYFEFMSLEFDKESLYNDDSVELSNLKFKYPNAKNYCLKNINLKINKGEIIAIVGKNGSGKSTLAKILLGLYKSNESESSKLIAKNSVVFQDFCKYPLDVRNNIELGSESSQDSFAIMKSMGFKNEYYKKLLGKEIGGLELSGGQWQKLAICRGIYKDSDFLVLDEPTAEIDPIFEKDIYNIFKKILSDKTGVIITHRLGSIKFSDKILILDEGEILAFGTHSNLLKNCDYYRKMWDAQKQNYI</sequence>
<dbReference type="PROSITE" id="PS50893">
    <property type="entry name" value="ABC_TRANSPORTER_2"/>
    <property type="match status" value="1"/>
</dbReference>
<dbReference type="InterPro" id="IPR003439">
    <property type="entry name" value="ABC_transporter-like_ATP-bd"/>
</dbReference>
<dbReference type="InterPro" id="IPR036640">
    <property type="entry name" value="ABC1_TM_sf"/>
</dbReference>